<dbReference type="KEGG" id="vg:5470343"/>
<dbReference type="Proteomes" id="UP000202420">
    <property type="component" value="Segment"/>
</dbReference>
<keyword evidence="3" id="KW-1185">Reference proteome</keyword>
<dbReference type="RefSeq" id="YP_001426492.1">
    <property type="nucleotide sequence ID" value="NC_008724.1"/>
</dbReference>
<organism evidence="2 3">
    <name type="scientific">Chlorovirus heliozoae</name>
    <dbReference type="NCBI Taxonomy" id="322019"/>
    <lineage>
        <taxon>Viruses</taxon>
        <taxon>Varidnaviria</taxon>
        <taxon>Bamfordvirae</taxon>
        <taxon>Nucleocytoviricota</taxon>
        <taxon>Megaviricetes</taxon>
        <taxon>Algavirales</taxon>
        <taxon>Phycodnaviridae</taxon>
        <taxon>Chlorovirus</taxon>
    </lineage>
</organism>
<protein>
    <submittedName>
        <fullName evidence="2">Uncharacterized protein z011L</fullName>
    </submittedName>
</protein>
<feature type="compositionally biased region" description="Low complexity" evidence="1">
    <location>
        <begin position="37"/>
        <end position="46"/>
    </location>
</feature>
<proteinExistence type="predicted"/>
<name>A7K7X1_9PHYC</name>
<gene>
    <name evidence="2" type="primary">z011L</name>
    <name evidence="2" type="ORF">ATCV1_z011L</name>
</gene>
<dbReference type="EMBL" id="EF101928">
    <property type="protein sequence ID" value="ABT16145.1"/>
    <property type="molecule type" value="Genomic_DNA"/>
</dbReference>
<evidence type="ECO:0000313" key="2">
    <source>
        <dbReference type="EMBL" id="ABT16145.1"/>
    </source>
</evidence>
<evidence type="ECO:0000313" key="3">
    <source>
        <dbReference type="Proteomes" id="UP000202420"/>
    </source>
</evidence>
<accession>A7K7X1</accession>
<feature type="compositionally biased region" description="Polar residues" evidence="1">
    <location>
        <begin position="19"/>
        <end position="36"/>
    </location>
</feature>
<reference evidence="2 3" key="1">
    <citation type="submission" date="2006-09" db="EMBL/GenBank/DDBJ databases">
        <title>Sequence and annotation of the 288-kb ATCV-1 virus that infects an endosymbiotic Chlorella strain of the heliozoon Acanthocystis turfacea.</title>
        <authorList>
            <person name="Fitzgerald L.A."/>
            <person name="Graves M.V."/>
            <person name="Li X."/>
            <person name="Pfitzner A.J.P."/>
            <person name="Hartigan J."/>
            <person name="Van Etten J.L."/>
        </authorList>
    </citation>
    <scope>NUCLEOTIDE SEQUENCE [LARGE SCALE GENOMIC DNA]</scope>
    <source>
        <strain evidence="2 3">ATCV-1</strain>
    </source>
</reference>
<sequence length="78" mass="8679">MGSRGNLCVICPRDPSGYKTPSSEKPTTLFPKSSCPSLQRSTVSSSSLPHATMIWILTEITTRRIPMRPTRKSVLWDT</sequence>
<feature type="region of interest" description="Disordered" evidence="1">
    <location>
        <begin position="16"/>
        <end position="46"/>
    </location>
</feature>
<evidence type="ECO:0000256" key="1">
    <source>
        <dbReference type="SAM" id="MobiDB-lite"/>
    </source>
</evidence>
<dbReference type="GeneID" id="5470343"/>